<evidence type="ECO:0000313" key="1">
    <source>
        <dbReference type="EMBL" id="OGG51044.1"/>
    </source>
</evidence>
<proteinExistence type="predicted"/>
<dbReference type="Proteomes" id="UP000178370">
    <property type="component" value="Unassembled WGS sequence"/>
</dbReference>
<organism evidence="1 2">
    <name type="scientific">Candidatus Kaiserbacteria bacterium RIFCSPHIGHO2_01_FULL_54_36</name>
    <dbReference type="NCBI Taxonomy" id="1798482"/>
    <lineage>
        <taxon>Bacteria</taxon>
        <taxon>Candidatus Kaiseribacteriota</taxon>
    </lineage>
</organism>
<name>A0A1F6CPF4_9BACT</name>
<sequence>MSHIGTTEHIRNGITFPEFALRCACMFLRDTSVVKGGPLGVHIPKFETTAYHRNELMQAKATRKMLKGLSSRARLKWAAREAGKAFRAEQSEYEKSVERIRKLRSKYVNMLTKTKAWEPPAQHIRLKEIMLEQIQKDMKDDLNAGDPPKQSTAKQFLSWEMAKLKRDIVYHSKELKMERSVTADTNQWIGDLTKSLVVFQKNGRGASAH</sequence>
<dbReference type="AlphaFoldDB" id="A0A1F6CPF4"/>
<dbReference type="EMBL" id="MFKV01000003">
    <property type="protein sequence ID" value="OGG51044.1"/>
    <property type="molecule type" value="Genomic_DNA"/>
</dbReference>
<reference evidence="1 2" key="1">
    <citation type="journal article" date="2016" name="Nat. Commun.">
        <title>Thousands of microbial genomes shed light on interconnected biogeochemical processes in an aquifer system.</title>
        <authorList>
            <person name="Anantharaman K."/>
            <person name="Brown C.T."/>
            <person name="Hug L.A."/>
            <person name="Sharon I."/>
            <person name="Castelle C.J."/>
            <person name="Probst A.J."/>
            <person name="Thomas B.C."/>
            <person name="Singh A."/>
            <person name="Wilkins M.J."/>
            <person name="Karaoz U."/>
            <person name="Brodie E.L."/>
            <person name="Williams K.H."/>
            <person name="Hubbard S.S."/>
            <person name="Banfield J.F."/>
        </authorList>
    </citation>
    <scope>NUCLEOTIDE SEQUENCE [LARGE SCALE GENOMIC DNA]</scope>
</reference>
<protein>
    <submittedName>
        <fullName evidence="1">Uncharacterized protein</fullName>
    </submittedName>
</protein>
<evidence type="ECO:0000313" key="2">
    <source>
        <dbReference type="Proteomes" id="UP000178370"/>
    </source>
</evidence>
<gene>
    <name evidence="1" type="ORF">A2763_04200</name>
</gene>
<comment type="caution">
    <text evidence="1">The sequence shown here is derived from an EMBL/GenBank/DDBJ whole genome shotgun (WGS) entry which is preliminary data.</text>
</comment>
<accession>A0A1F6CPF4</accession>